<dbReference type="EMBL" id="WPIP01000013">
    <property type="protein sequence ID" value="MVM90479.1"/>
    <property type="molecule type" value="Genomic_DNA"/>
</dbReference>
<accession>A0A6I4HKL5</accession>
<evidence type="ECO:0000313" key="2">
    <source>
        <dbReference type="EMBL" id="MVM90479.1"/>
    </source>
</evidence>
<dbReference type="InterPro" id="IPR009636">
    <property type="entry name" value="SCAF"/>
</dbReference>
<proteinExistence type="predicted"/>
<organism evidence="2 3">
    <name type="scientific">Acinetobacter baumannii</name>
    <dbReference type="NCBI Taxonomy" id="470"/>
    <lineage>
        <taxon>Bacteria</taxon>
        <taxon>Pseudomonadati</taxon>
        <taxon>Pseudomonadota</taxon>
        <taxon>Gammaproteobacteria</taxon>
        <taxon>Moraxellales</taxon>
        <taxon>Moraxellaceae</taxon>
        <taxon>Acinetobacter</taxon>
        <taxon>Acinetobacter calcoaceticus/baumannii complex</taxon>
    </lineage>
</organism>
<dbReference type="AlphaFoldDB" id="A0A6I4HKL5"/>
<comment type="caution">
    <text evidence="2">The sequence shown here is derived from an EMBL/GenBank/DDBJ whole genome shotgun (WGS) entry which is preliminary data.</text>
</comment>
<dbReference type="Pfam" id="PF06810">
    <property type="entry name" value="Phage_scaffold"/>
    <property type="match status" value="1"/>
</dbReference>
<evidence type="ECO:0000256" key="1">
    <source>
        <dbReference type="SAM" id="Coils"/>
    </source>
</evidence>
<gene>
    <name evidence="2" type="ORF">GNY86_03000</name>
</gene>
<dbReference type="Proteomes" id="UP000439424">
    <property type="component" value="Unassembled WGS sequence"/>
</dbReference>
<feature type="coiled-coil region" evidence="1">
    <location>
        <begin position="41"/>
        <end position="92"/>
    </location>
</feature>
<dbReference type="RefSeq" id="WP_002370834.1">
    <property type="nucleotide sequence ID" value="NZ_WPIP01000013.1"/>
</dbReference>
<sequence length="193" mass="21786">MKKEDLIEQGLTEDQAKFVMAEHGKTVTTLNSQITTLQQSETELKNQVNKRDADLKKLQKDNSDNDALKQQIKDLQKENSEQEEKYQEQLISFQKSAALNALLSESKAKNPKAVTALLDDEKIIFKDGELSGVQEQIEALKESDSYLFDLGTKQGSYNPSSGQATKNYASFEEAMKENDVEGFLRQQVESEEN</sequence>
<reference evidence="2 3" key="1">
    <citation type="submission" date="2019-11" db="EMBL/GenBank/DDBJ databases">
        <title>Multidrug-resistant Acinetobacter baumannii moving toward extensively drug-resistant over fifteen years in South of Brazil.</title>
        <authorList>
            <person name="Fedrigo N.H."/>
            <person name="Cerdeira L."/>
            <person name="Fuga B."/>
            <person name="Marini P.V.B."/>
            <person name="Shinohara D.R."/>
            <person name="Carrara-Marroni F.E."/>
            <person name="Lincopan N."/>
            <person name="Tognim M.C.B."/>
        </authorList>
    </citation>
    <scope>NUCLEOTIDE SEQUENCE [LARGE SCALE GENOMIC DNA]</scope>
    <source>
        <strain evidence="2 3">Ac576</strain>
    </source>
</reference>
<protein>
    <recommendedName>
        <fullName evidence="4">Phage minor structural protein GP20</fullName>
    </recommendedName>
</protein>
<keyword evidence="1" id="KW-0175">Coiled coil</keyword>
<evidence type="ECO:0008006" key="4">
    <source>
        <dbReference type="Google" id="ProtNLM"/>
    </source>
</evidence>
<evidence type="ECO:0000313" key="3">
    <source>
        <dbReference type="Proteomes" id="UP000439424"/>
    </source>
</evidence>
<name>A0A6I4HKL5_ACIBA</name>